<evidence type="ECO:0000313" key="4">
    <source>
        <dbReference type="Proteomes" id="UP001556617"/>
    </source>
</evidence>
<dbReference type="EMBL" id="JBFPER010000001">
    <property type="protein sequence ID" value="MEX0381360.1"/>
    <property type="molecule type" value="Genomic_DNA"/>
</dbReference>
<dbReference type="EC" id="3.4.17.-" evidence="3"/>
<protein>
    <submittedName>
        <fullName evidence="3">M15 family metallopeptidase</fullName>
        <ecNumber evidence="3">3.4.17.-</ecNumber>
    </submittedName>
</protein>
<keyword evidence="3" id="KW-0378">Hydrolase</keyword>
<name>A0ABV3S5L8_9LACO</name>
<proteinExistence type="predicted"/>
<evidence type="ECO:0000256" key="1">
    <source>
        <dbReference type="SAM" id="Phobius"/>
    </source>
</evidence>
<dbReference type="SUPFAM" id="SSF55166">
    <property type="entry name" value="Hedgehog/DD-peptidase"/>
    <property type="match status" value="1"/>
</dbReference>
<dbReference type="Gene3D" id="3.30.1380.10">
    <property type="match status" value="1"/>
</dbReference>
<evidence type="ECO:0000313" key="3">
    <source>
        <dbReference type="EMBL" id="MEX0381360.1"/>
    </source>
</evidence>
<keyword evidence="1" id="KW-1133">Transmembrane helix</keyword>
<reference evidence="3 4" key="1">
    <citation type="submission" date="2024-07" db="EMBL/GenBank/DDBJ databases">
        <authorList>
            <person name="Yun M."/>
        </authorList>
    </citation>
    <scope>NUCLEOTIDE SEQUENCE [LARGE SCALE GENOMIC DNA]</scope>
    <source>
        <strain evidence="3 4">MS01</strain>
    </source>
</reference>
<dbReference type="PANTHER" id="PTHR34385">
    <property type="entry name" value="D-ALANYL-D-ALANINE CARBOXYPEPTIDASE"/>
    <property type="match status" value="1"/>
</dbReference>
<dbReference type="RefSeq" id="WP_367975071.1">
    <property type="nucleotide sequence ID" value="NZ_JBFPEQ010000001.1"/>
</dbReference>
<dbReference type="PANTHER" id="PTHR34385:SF1">
    <property type="entry name" value="PEPTIDOGLYCAN L-ALANYL-D-GLUTAMATE ENDOPEPTIDASE CWLK"/>
    <property type="match status" value="1"/>
</dbReference>
<keyword evidence="1" id="KW-0472">Membrane</keyword>
<keyword evidence="4" id="KW-1185">Reference proteome</keyword>
<dbReference type="Pfam" id="PF02557">
    <property type="entry name" value="VanY"/>
    <property type="match status" value="1"/>
</dbReference>
<accession>A0ABV3S5L8</accession>
<dbReference type="InterPro" id="IPR003709">
    <property type="entry name" value="VanY-like_core_dom"/>
</dbReference>
<organism evidence="3 4">
    <name type="scientific">Leuconostoc aquikimchii</name>
    <dbReference type="NCBI Taxonomy" id="3236804"/>
    <lineage>
        <taxon>Bacteria</taxon>
        <taxon>Bacillati</taxon>
        <taxon>Bacillota</taxon>
        <taxon>Bacilli</taxon>
        <taxon>Lactobacillales</taxon>
        <taxon>Lactobacillaceae</taxon>
        <taxon>Leuconostoc</taxon>
    </lineage>
</organism>
<dbReference type="InterPro" id="IPR009045">
    <property type="entry name" value="Zn_M74/Hedgehog-like"/>
</dbReference>
<dbReference type="GO" id="GO:0004180">
    <property type="term" value="F:carboxypeptidase activity"/>
    <property type="evidence" value="ECO:0007669"/>
    <property type="project" value="UniProtKB-KW"/>
</dbReference>
<evidence type="ECO:0000259" key="2">
    <source>
        <dbReference type="Pfam" id="PF02557"/>
    </source>
</evidence>
<feature type="transmembrane region" description="Helical" evidence="1">
    <location>
        <begin position="7"/>
        <end position="26"/>
    </location>
</feature>
<dbReference type="InterPro" id="IPR052179">
    <property type="entry name" value="DD-CPase-like"/>
</dbReference>
<comment type="caution">
    <text evidence="3">The sequence shown here is derived from an EMBL/GenBank/DDBJ whole genome shotgun (WGS) entry which is preliminary data.</text>
</comment>
<keyword evidence="1" id="KW-0812">Transmembrane</keyword>
<dbReference type="Proteomes" id="UP001556617">
    <property type="component" value="Unassembled WGS sequence"/>
</dbReference>
<dbReference type="InterPro" id="IPR058193">
    <property type="entry name" value="VanY/YodJ_core_dom"/>
</dbReference>
<dbReference type="CDD" id="cd14852">
    <property type="entry name" value="LD-carboxypeptidase"/>
    <property type="match status" value="1"/>
</dbReference>
<feature type="domain" description="D-alanyl-D-alanine carboxypeptidase-like core" evidence="2">
    <location>
        <begin position="85"/>
        <end position="227"/>
    </location>
</feature>
<sequence>MKTRSKLLGLAIIIILSMLIIGFFQVSHSGTTNKKQQRLQKTSVKNQSNALPKHTKLSDWQLLLVNKQQPRTSEISFNKVTVDDKQIDQRIARPLANFRAGAKNAGYDTTLVSAYRSIAYQAEVYNTSLKQNEANGMNKESAKKLTESVIQTPGSSEHQTGLAVDLAGNDALAKYPNLVAQMDTFASQQWLIKHASDYGFVLRYLADSKSIAQTGIDYESWHFRYVGVINAKYMVQHHLTLEAYRDELKKAAQK</sequence>
<keyword evidence="3" id="KW-0121">Carboxypeptidase</keyword>
<gene>
    <name evidence="3" type="ORF">AB3K24_08350</name>
</gene>
<keyword evidence="3" id="KW-0645">Protease</keyword>